<evidence type="ECO:0000313" key="2">
    <source>
        <dbReference type="Proteomes" id="UP000030645"/>
    </source>
</evidence>
<reference evidence="2" key="1">
    <citation type="submission" date="2013-01" db="EMBL/GenBank/DDBJ databases">
        <title>Draft Genome Sequence of a Mulberry Tree, Morus notabilis C.K. Schneid.</title>
        <authorList>
            <person name="He N."/>
            <person name="Zhao S."/>
        </authorList>
    </citation>
    <scope>NUCLEOTIDE SEQUENCE</scope>
</reference>
<gene>
    <name evidence="1" type="ORF">L484_007256</name>
</gene>
<protein>
    <submittedName>
        <fullName evidence="1">Uncharacterized protein</fullName>
    </submittedName>
</protein>
<evidence type="ECO:0000313" key="1">
    <source>
        <dbReference type="EMBL" id="EXB82266.1"/>
    </source>
</evidence>
<name>W9RCE2_9ROSA</name>
<dbReference type="AlphaFoldDB" id="W9RCE2"/>
<dbReference type="Proteomes" id="UP000030645">
    <property type="component" value="Unassembled WGS sequence"/>
</dbReference>
<keyword evidence="2" id="KW-1185">Reference proteome</keyword>
<organism evidence="1 2">
    <name type="scientific">Morus notabilis</name>
    <dbReference type="NCBI Taxonomy" id="981085"/>
    <lineage>
        <taxon>Eukaryota</taxon>
        <taxon>Viridiplantae</taxon>
        <taxon>Streptophyta</taxon>
        <taxon>Embryophyta</taxon>
        <taxon>Tracheophyta</taxon>
        <taxon>Spermatophyta</taxon>
        <taxon>Magnoliopsida</taxon>
        <taxon>eudicotyledons</taxon>
        <taxon>Gunneridae</taxon>
        <taxon>Pentapetalae</taxon>
        <taxon>rosids</taxon>
        <taxon>fabids</taxon>
        <taxon>Rosales</taxon>
        <taxon>Moraceae</taxon>
        <taxon>Moreae</taxon>
        <taxon>Morus</taxon>
    </lineage>
</organism>
<proteinExistence type="predicted"/>
<dbReference type="EMBL" id="KE344868">
    <property type="protein sequence ID" value="EXB82266.1"/>
    <property type="molecule type" value="Genomic_DNA"/>
</dbReference>
<sequence length="80" mass="8852">MLGFSGDDDAWRVSRWCLAAMGLGMSSSAISIQLPAVKISFNFFAARNLRRRITIPPFLFSSRASIPAKTSEGERRFAIV</sequence>
<accession>W9RCE2</accession>